<proteinExistence type="predicted"/>
<feature type="transmembrane region" description="Helical" evidence="1">
    <location>
        <begin position="89"/>
        <end position="109"/>
    </location>
</feature>
<reference evidence="2" key="1">
    <citation type="submission" date="2021-01" db="EMBL/GenBank/DDBJ databases">
        <authorList>
            <person name="Corre E."/>
            <person name="Pelletier E."/>
            <person name="Niang G."/>
            <person name="Scheremetjew M."/>
            <person name="Finn R."/>
            <person name="Kale V."/>
            <person name="Holt S."/>
            <person name="Cochrane G."/>
            <person name="Meng A."/>
            <person name="Brown T."/>
            <person name="Cohen L."/>
        </authorList>
    </citation>
    <scope>NUCLEOTIDE SEQUENCE</scope>
    <source>
        <strain evidence="2">UIO037</strain>
    </source>
</reference>
<organism evidence="2">
    <name type="scientific">Prymnesium polylepis</name>
    <dbReference type="NCBI Taxonomy" id="72548"/>
    <lineage>
        <taxon>Eukaryota</taxon>
        <taxon>Haptista</taxon>
        <taxon>Haptophyta</taxon>
        <taxon>Prymnesiophyceae</taxon>
        <taxon>Prymnesiales</taxon>
        <taxon>Prymnesiaceae</taxon>
        <taxon>Prymnesium</taxon>
    </lineage>
</organism>
<feature type="transmembrane region" description="Helical" evidence="1">
    <location>
        <begin position="21"/>
        <end position="46"/>
    </location>
</feature>
<accession>A0A7S4K4C4</accession>
<keyword evidence="1" id="KW-1133">Transmembrane helix</keyword>
<dbReference type="EMBL" id="HBKO01040160">
    <property type="protein sequence ID" value="CAE2283570.1"/>
    <property type="molecule type" value="Transcribed_RNA"/>
</dbReference>
<keyword evidence="1" id="KW-0472">Membrane</keyword>
<evidence type="ECO:0000313" key="2">
    <source>
        <dbReference type="EMBL" id="CAE2283570.1"/>
    </source>
</evidence>
<keyword evidence="1" id="KW-0812">Transmembrane</keyword>
<name>A0A7S4K4C4_9EUKA</name>
<gene>
    <name evidence="2" type="ORF">CPOL0286_LOCUS18424</name>
</gene>
<protein>
    <submittedName>
        <fullName evidence="2">Uncharacterized protein</fullName>
    </submittedName>
</protein>
<feature type="transmembrane region" description="Helical" evidence="1">
    <location>
        <begin position="58"/>
        <end position="77"/>
    </location>
</feature>
<dbReference type="AlphaFoldDB" id="A0A7S4K4C4"/>
<sequence length="124" mass="13587">MKSIPTISTKVAATHGLVHAIVLAFLIAPAFGFTYVNVVLLWYAAGSQLFSPASEKDFFYDLYAALAIVPPSLVAWVEGTQCEAWFRSIGGHVWYDTIIPLSLFAYYAVALQCQPPVELSKKAD</sequence>
<evidence type="ECO:0000256" key="1">
    <source>
        <dbReference type="SAM" id="Phobius"/>
    </source>
</evidence>